<reference evidence="3" key="1">
    <citation type="journal article" date="2019" name="bioRxiv">
        <title>Genomics, evolutionary history and diagnostics of the Alternaria alternata species group including apple and Asian pear pathotypes.</title>
        <authorList>
            <person name="Armitage A.D."/>
            <person name="Cockerton H.M."/>
            <person name="Sreenivasaprasad S."/>
            <person name="Woodhall J.W."/>
            <person name="Lane C.R."/>
            <person name="Harrison R.J."/>
            <person name="Clarkson J.P."/>
        </authorList>
    </citation>
    <scope>NUCLEOTIDE SEQUENCE [LARGE SCALE GENOMIC DNA]</scope>
    <source>
        <strain evidence="3">RGR 97.0016</strain>
    </source>
</reference>
<sequence length="429" mass="49457">MHHQLEEAQRRIRELNRGKQNAENTIARLNDAARKSSAEVANKDVKMARIEAACRELRKESTDVRRDYNHILERLVMPYAVMRKIDFRGLTNEPVEKVVNPMLREVTLYKSLWAEIRHLRNQVQELQKDMLAKVDKVDTISDDQFAKEFRSLASTIKSFSRSIRFTDQPNIMEVLNSLVLVKDVASHHWSSRARKKPLVEAWIWSILISLVFESPYAIFGDRCQAVHEAWLQIYGAGHLHSWPIPSSQSESWRFKTVEQLYEQTRPETIADDKSKLLLEGLTASMVDVHTYVTNIISSHFEWLSPGYRVSDVHSIVDKAFALAVNMFLQRSRLQVTYPAIEAEFDEKSMTSVEDDDEEDMEVGVVAFIINPGLTKWGDVHGEHYDQAYDIVPSLVQLEPKDSSHNQRGVRAESGIKQEAGVEQEYQRFC</sequence>
<dbReference type="Proteomes" id="UP000293823">
    <property type="component" value="Unassembled WGS sequence"/>
</dbReference>
<dbReference type="AlphaFoldDB" id="A0A4Q4SNS3"/>
<feature type="coiled-coil region" evidence="1">
    <location>
        <begin position="5"/>
        <end position="67"/>
    </location>
</feature>
<keyword evidence="3" id="KW-1185">Reference proteome</keyword>
<gene>
    <name evidence="2" type="ORF">AA0113_g1584</name>
</gene>
<comment type="caution">
    <text evidence="2">The sequence shown here is derived from an EMBL/GenBank/DDBJ whole genome shotgun (WGS) entry which is preliminary data.</text>
</comment>
<evidence type="ECO:0000313" key="2">
    <source>
        <dbReference type="EMBL" id="RYO71962.1"/>
    </source>
</evidence>
<evidence type="ECO:0000256" key="1">
    <source>
        <dbReference type="SAM" id="Coils"/>
    </source>
</evidence>
<keyword evidence="1" id="KW-0175">Coiled coil</keyword>
<feature type="coiled-coil region" evidence="1">
    <location>
        <begin position="109"/>
        <end position="136"/>
    </location>
</feature>
<proteinExistence type="predicted"/>
<evidence type="ECO:0000313" key="3">
    <source>
        <dbReference type="Proteomes" id="UP000293823"/>
    </source>
</evidence>
<name>A0A4Q4SNS3_9PLEO</name>
<organism evidence="2 3">
    <name type="scientific">Alternaria arborescens</name>
    <dbReference type="NCBI Taxonomy" id="156630"/>
    <lineage>
        <taxon>Eukaryota</taxon>
        <taxon>Fungi</taxon>
        <taxon>Dikarya</taxon>
        <taxon>Ascomycota</taxon>
        <taxon>Pezizomycotina</taxon>
        <taxon>Dothideomycetes</taxon>
        <taxon>Pleosporomycetidae</taxon>
        <taxon>Pleosporales</taxon>
        <taxon>Pleosporineae</taxon>
        <taxon>Pleosporaceae</taxon>
        <taxon>Alternaria</taxon>
        <taxon>Alternaria sect. Alternaria</taxon>
    </lineage>
</organism>
<dbReference type="EMBL" id="PEJP01000005">
    <property type="protein sequence ID" value="RYO71962.1"/>
    <property type="molecule type" value="Genomic_DNA"/>
</dbReference>
<protein>
    <submittedName>
        <fullName evidence="2">Uncharacterized protein</fullName>
    </submittedName>
</protein>
<dbReference type="OrthoDB" id="3545916at2759"/>
<accession>A0A4Q4SNS3</accession>